<dbReference type="Proteomes" id="UP000245627">
    <property type="component" value="Unassembled WGS sequence"/>
</dbReference>
<comment type="caution">
    <text evidence="2">The sequence shown here is derived from an EMBL/GenBank/DDBJ whole genome shotgun (WGS) entry which is preliminary data.</text>
</comment>
<feature type="chain" id="PRO_5015506826" description="DUF4369 domain-containing protein" evidence="1">
    <location>
        <begin position="25"/>
        <end position="237"/>
    </location>
</feature>
<dbReference type="AlphaFoldDB" id="A0A2T8HIH8"/>
<evidence type="ECO:0000313" key="3">
    <source>
        <dbReference type="Proteomes" id="UP000245627"/>
    </source>
</evidence>
<evidence type="ECO:0000256" key="1">
    <source>
        <dbReference type="SAM" id="SignalP"/>
    </source>
</evidence>
<protein>
    <recommendedName>
        <fullName evidence="4">DUF4369 domain-containing protein</fullName>
    </recommendedName>
</protein>
<sequence>MNSISVPILATLFFAVLLNNPVIAQQGEINQAQRSNASDCKCPENIYTSSAPNQVFTYSNGKKIVACGYVMDEQQPDVLSEFVLAECETDTVIDFWGAMTISRLAFKQDTLFVQELYELPIGDDFKSREIVWTIEKFSYNGSQLMREKRVNHDLILYDDNTIKKVLERYKAADDVLNDDKMLLADQLFTAALSGHTKAKSAFLGFHQRFPALSGAYLQQYRILTEMLTAWEKEDEAL</sequence>
<dbReference type="RefSeq" id="WP_116775783.1">
    <property type="nucleotide sequence ID" value="NZ_QDKG01000003.1"/>
</dbReference>
<keyword evidence="3" id="KW-1185">Reference proteome</keyword>
<organism evidence="2 3">
    <name type="scientific">Sphingobacterium corticibacter</name>
    <dbReference type="NCBI Taxonomy" id="2171749"/>
    <lineage>
        <taxon>Bacteria</taxon>
        <taxon>Pseudomonadati</taxon>
        <taxon>Bacteroidota</taxon>
        <taxon>Sphingobacteriia</taxon>
        <taxon>Sphingobacteriales</taxon>
        <taxon>Sphingobacteriaceae</taxon>
        <taxon>Sphingobacterium</taxon>
    </lineage>
</organism>
<accession>A0A2T8HIH8</accession>
<feature type="signal peptide" evidence="1">
    <location>
        <begin position="1"/>
        <end position="24"/>
    </location>
</feature>
<dbReference type="OrthoDB" id="1347096at2"/>
<evidence type="ECO:0000313" key="2">
    <source>
        <dbReference type="EMBL" id="PVH25193.1"/>
    </source>
</evidence>
<dbReference type="EMBL" id="QDKG01000003">
    <property type="protein sequence ID" value="PVH25193.1"/>
    <property type="molecule type" value="Genomic_DNA"/>
</dbReference>
<name>A0A2T8HIH8_9SPHI</name>
<proteinExistence type="predicted"/>
<evidence type="ECO:0008006" key="4">
    <source>
        <dbReference type="Google" id="ProtNLM"/>
    </source>
</evidence>
<gene>
    <name evidence="2" type="ORF">DC487_09715</name>
</gene>
<keyword evidence="1" id="KW-0732">Signal</keyword>
<reference evidence="2 3" key="1">
    <citation type="submission" date="2018-04" db="EMBL/GenBank/DDBJ databases">
        <title>Sphingobacterium cortibacter sp. nov.</title>
        <authorList>
            <person name="Li Y."/>
        </authorList>
    </citation>
    <scope>NUCLEOTIDE SEQUENCE [LARGE SCALE GENOMIC DNA]</scope>
    <source>
        <strain evidence="2 3">2c-3</strain>
    </source>
</reference>